<dbReference type="PANTHER" id="PTHR11061">
    <property type="entry name" value="RNA M5U METHYLTRANSFERASE"/>
    <property type="match status" value="1"/>
</dbReference>
<keyword evidence="3 4" id="KW-0949">S-adenosyl-L-methionine</keyword>
<dbReference type="PANTHER" id="PTHR11061:SF30">
    <property type="entry name" value="TRNA (URACIL(54)-C(5))-METHYLTRANSFERASE"/>
    <property type="match status" value="1"/>
</dbReference>
<proteinExistence type="inferred from homology"/>
<dbReference type="Gene3D" id="2.40.50.140">
    <property type="entry name" value="Nucleic acid-binding proteins"/>
    <property type="match status" value="1"/>
</dbReference>
<gene>
    <name evidence="7" type="ORF">SAMN03080599_02660</name>
</gene>
<dbReference type="InterPro" id="IPR002792">
    <property type="entry name" value="TRAM_dom"/>
</dbReference>
<feature type="domain" description="TRAM" evidence="6">
    <location>
        <begin position="1"/>
        <end position="58"/>
    </location>
</feature>
<dbReference type="CDD" id="cd02440">
    <property type="entry name" value="AdoMet_MTases"/>
    <property type="match status" value="1"/>
</dbReference>
<dbReference type="RefSeq" id="WP_092592316.1">
    <property type="nucleotide sequence ID" value="NZ_FMWL01000017.1"/>
</dbReference>
<dbReference type="InterPro" id="IPR012340">
    <property type="entry name" value="NA-bd_OB-fold"/>
</dbReference>
<comment type="similarity">
    <text evidence="4">Belongs to the class I-like SAM-binding methyltransferase superfamily. RNA M5U methyltransferase family.</text>
</comment>
<dbReference type="InterPro" id="IPR010280">
    <property type="entry name" value="U5_MeTrfase_fam"/>
</dbReference>
<evidence type="ECO:0000256" key="1">
    <source>
        <dbReference type="ARBA" id="ARBA00022603"/>
    </source>
</evidence>
<dbReference type="Gene3D" id="2.40.50.1070">
    <property type="match status" value="1"/>
</dbReference>
<feature type="binding site" evidence="4">
    <location>
        <position position="339"/>
    </location>
    <ligand>
        <name>S-adenosyl-L-methionine</name>
        <dbReference type="ChEBI" id="CHEBI:59789"/>
    </ligand>
</feature>
<dbReference type="AlphaFoldDB" id="A0A1G5S6L9"/>
<keyword evidence="1 4" id="KW-0489">Methyltransferase</keyword>
<keyword evidence="2 4" id="KW-0808">Transferase</keyword>
<accession>A0A1G5S6L9</accession>
<evidence type="ECO:0000256" key="4">
    <source>
        <dbReference type="PROSITE-ProRule" id="PRU01024"/>
    </source>
</evidence>
<dbReference type="InterPro" id="IPR030390">
    <property type="entry name" value="MeTrfase_TrmA_AS"/>
</dbReference>
<protein>
    <submittedName>
        <fullName evidence="7">23S rRNA (Uracil-5-)-methyltransferase RumA</fullName>
    </submittedName>
</protein>
<evidence type="ECO:0000256" key="2">
    <source>
        <dbReference type="ARBA" id="ARBA00022679"/>
    </source>
</evidence>
<dbReference type="EMBL" id="FMWL01000017">
    <property type="protein sequence ID" value="SCZ81209.1"/>
    <property type="molecule type" value="Genomic_DNA"/>
</dbReference>
<dbReference type="GO" id="GO:0070041">
    <property type="term" value="F:rRNA (uridine-C5-)-methyltransferase activity"/>
    <property type="evidence" value="ECO:0007669"/>
    <property type="project" value="TreeGrafter"/>
</dbReference>
<sequence length="460" mass="50879">MKKNQIVNLTIEEMENLQEGIGYIDQKPVYVKGALKGQKVEVRISRNRKLHAEGKLLSVLEKSEVEKASFCSHYGECGGCSLQTLPYDTQVEMKKDWIGGLLEASLSPEVFESIDFTGVLPSPKRLAYRNKMEFTFGNAVKGGETNLGLHKKGQFGSVITTNQCQICDSDFTDILEAALNLFKRLGVDHYSKFSHEGVLRHLVVRKGEKTGEILVALSAVGARPEDLKVFVDVLLGLELQDEIVGILYVENPGKADAVNGEPVVLFGRDHYFDEILGLKFRVSLYSFFQTNTLGAERLYQTAFDGLEDIQGKYVFDLFSGTGTIAQLLAQRAERVVGVEIVADAVEAAIANAAENQLSRCEFRVGDVLEILDHYEGHKPDVIVVDPPRMGIAPKALEKIIAFGAPEILYISCNPKTLVENLSVMSQSGYQPVKVTGVDMFPHTGHCETICWLKRRGGNME</sequence>
<evidence type="ECO:0000256" key="5">
    <source>
        <dbReference type="PROSITE-ProRule" id="PRU10015"/>
    </source>
</evidence>
<dbReference type="Proteomes" id="UP000199208">
    <property type="component" value="Unassembled WGS sequence"/>
</dbReference>
<feature type="active site" description="Nucleophile" evidence="4">
    <location>
        <position position="412"/>
    </location>
</feature>
<dbReference type="GO" id="GO:0070475">
    <property type="term" value="P:rRNA base methylation"/>
    <property type="evidence" value="ECO:0007669"/>
    <property type="project" value="TreeGrafter"/>
</dbReference>
<evidence type="ECO:0000313" key="8">
    <source>
        <dbReference type="Proteomes" id="UP000199208"/>
    </source>
</evidence>
<dbReference type="Pfam" id="PF01938">
    <property type="entry name" value="TRAM"/>
    <property type="match status" value="1"/>
</dbReference>
<dbReference type="STRING" id="1120920.SAMN03080599_02660"/>
<dbReference type="Gene3D" id="3.40.50.150">
    <property type="entry name" value="Vaccinia Virus protein VP39"/>
    <property type="match status" value="1"/>
</dbReference>
<organism evidence="7 8">
    <name type="scientific">Acidaminobacter hydrogenoformans DSM 2784</name>
    <dbReference type="NCBI Taxonomy" id="1120920"/>
    <lineage>
        <taxon>Bacteria</taxon>
        <taxon>Bacillati</taxon>
        <taxon>Bacillota</taxon>
        <taxon>Clostridia</taxon>
        <taxon>Peptostreptococcales</taxon>
        <taxon>Acidaminobacteraceae</taxon>
        <taxon>Acidaminobacter</taxon>
    </lineage>
</organism>
<dbReference type="Pfam" id="PF05958">
    <property type="entry name" value="tRNA_U5-meth_tr"/>
    <property type="match status" value="1"/>
</dbReference>
<feature type="binding site" evidence="4">
    <location>
        <position position="318"/>
    </location>
    <ligand>
        <name>S-adenosyl-L-methionine</name>
        <dbReference type="ChEBI" id="CHEBI:59789"/>
    </ligand>
</feature>
<keyword evidence="8" id="KW-1185">Reference proteome</keyword>
<dbReference type="PROSITE" id="PS50926">
    <property type="entry name" value="TRAM"/>
    <property type="match status" value="1"/>
</dbReference>
<evidence type="ECO:0000256" key="3">
    <source>
        <dbReference type="ARBA" id="ARBA00022691"/>
    </source>
</evidence>
<evidence type="ECO:0000259" key="6">
    <source>
        <dbReference type="PROSITE" id="PS50926"/>
    </source>
</evidence>
<dbReference type="OrthoDB" id="9804590at2"/>
<dbReference type="PROSITE" id="PS01230">
    <property type="entry name" value="TRMA_1"/>
    <property type="match status" value="1"/>
</dbReference>
<feature type="binding site" evidence="4">
    <location>
        <position position="385"/>
    </location>
    <ligand>
        <name>S-adenosyl-L-methionine</name>
        <dbReference type="ChEBI" id="CHEBI:59789"/>
    </ligand>
</feature>
<feature type="active site" evidence="5">
    <location>
        <position position="412"/>
    </location>
</feature>
<dbReference type="PROSITE" id="PS51687">
    <property type="entry name" value="SAM_MT_RNA_M5U"/>
    <property type="match status" value="1"/>
</dbReference>
<dbReference type="NCBIfam" id="TIGR00479">
    <property type="entry name" value="rumA"/>
    <property type="match status" value="1"/>
</dbReference>
<feature type="binding site" evidence="4">
    <location>
        <position position="289"/>
    </location>
    <ligand>
        <name>S-adenosyl-L-methionine</name>
        <dbReference type="ChEBI" id="CHEBI:59789"/>
    </ligand>
</feature>
<dbReference type="SUPFAM" id="SSF53335">
    <property type="entry name" value="S-adenosyl-L-methionine-dependent methyltransferases"/>
    <property type="match status" value="1"/>
</dbReference>
<dbReference type="InterPro" id="IPR029063">
    <property type="entry name" value="SAM-dependent_MTases_sf"/>
</dbReference>
<reference evidence="7 8" key="1">
    <citation type="submission" date="2016-10" db="EMBL/GenBank/DDBJ databases">
        <authorList>
            <person name="de Groot N.N."/>
        </authorList>
    </citation>
    <scope>NUCLEOTIDE SEQUENCE [LARGE SCALE GENOMIC DNA]</scope>
    <source>
        <strain evidence="7 8">DSM 2784</strain>
    </source>
</reference>
<dbReference type="SUPFAM" id="SSF50249">
    <property type="entry name" value="Nucleic acid-binding proteins"/>
    <property type="match status" value="1"/>
</dbReference>
<name>A0A1G5S6L9_9FIRM</name>
<evidence type="ECO:0000313" key="7">
    <source>
        <dbReference type="EMBL" id="SCZ81209.1"/>
    </source>
</evidence>